<evidence type="ECO:0000256" key="2">
    <source>
        <dbReference type="PIRSR" id="PIRSR639069-2"/>
    </source>
</evidence>
<proteinExistence type="predicted"/>
<protein>
    <submittedName>
        <fullName evidence="5">Acetylxylan esterase</fullName>
    </submittedName>
</protein>
<dbReference type="GO" id="GO:0005976">
    <property type="term" value="P:polysaccharide metabolic process"/>
    <property type="evidence" value="ECO:0007669"/>
    <property type="project" value="TreeGrafter"/>
</dbReference>
<dbReference type="RefSeq" id="WP_212532813.1">
    <property type="nucleotide sequence ID" value="NZ_JAGSOG010000282.1"/>
</dbReference>
<accession>A0A941EU33</accession>
<feature type="domain" description="Acetyl xylan esterase" evidence="4">
    <location>
        <begin position="1"/>
        <end position="336"/>
    </location>
</feature>
<feature type="binding site" evidence="2">
    <location>
        <position position="95"/>
    </location>
    <ligand>
        <name>substrate</name>
    </ligand>
</feature>
<dbReference type="InterPro" id="IPR039069">
    <property type="entry name" value="CE7"/>
</dbReference>
<evidence type="ECO:0000313" key="5">
    <source>
        <dbReference type="EMBL" id="MBR7838355.1"/>
    </source>
</evidence>
<dbReference type="Pfam" id="PF05448">
    <property type="entry name" value="AXE1"/>
    <property type="match status" value="1"/>
</dbReference>
<evidence type="ECO:0000256" key="3">
    <source>
        <dbReference type="SAM" id="MobiDB-lite"/>
    </source>
</evidence>
<dbReference type="AlphaFoldDB" id="A0A941EU33"/>
<dbReference type="SUPFAM" id="SSF53474">
    <property type="entry name" value="alpha/beta-Hydrolases"/>
    <property type="match status" value="1"/>
</dbReference>
<evidence type="ECO:0000256" key="1">
    <source>
        <dbReference type="PIRSR" id="PIRSR639069-1"/>
    </source>
</evidence>
<feature type="region of interest" description="Disordered" evidence="3">
    <location>
        <begin position="126"/>
        <end position="147"/>
    </location>
</feature>
<dbReference type="PANTHER" id="PTHR40111:SF1">
    <property type="entry name" value="CEPHALOSPORIN-C DEACETYLASE"/>
    <property type="match status" value="1"/>
</dbReference>
<sequence length="364" mass="38864">MALFDLPLAQLESYAPEVPEPADFDAFWRASLATAAGRPPILDLRPAEPTGLRLFDTWDVTFSGFGGDPVRAWYTRPAAVDPDAPLPAVVEYLGYGRGRGLPHERLTWPAAGYAHLLMDSRGQGDLYGSGGDTPDPHATAPGGPGAVTRGIQDPEQYYYRRLITDAARAVEAVRALPGVDPARVTAAGNSQGGGLALAVAGLVPDLAAVIASAPFLCQIQRAIEITDAAPYGEIVAYLSVHRGAEDAVRRTLSYVDAVNFVRRAEAPAHFGVGLRDTVCPPSGVFAAYNLYGTGRTAAGTDAPSDADRPERAVHVYPFNHHEGGDAVHTRRQLLWLREHVADQTRSTRLAANLPTNRYANAAKP</sequence>
<feature type="active site" description="Charge relay system" evidence="1">
    <location>
        <position position="276"/>
    </location>
</feature>
<dbReference type="InterPro" id="IPR029058">
    <property type="entry name" value="AB_hydrolase_fold"/>
</dbReference>
<dbReference type="EMBL" id="JAGSOG010000282">
    <property type="protein sequence ID" value="MBR7838355.1"/>
    <property type="molecule type" value="Genomic_DNA"/>
</dbReference>
<comment type="caution">
    <text evidence="5">The sequence shown here is derived from an EMBL/GenBank/DDBJ whole genome shotgun (WGS) entry which is preliminary data.</text>
</comment>
<organism evidence="5 6">
    <name type="scientific">Actinospica durhamensis</name>
    <dbReference type="NCBI Taxonomy" id="1508375"/>
    <lineage>
        <taxon>Bacteria</taxon>
        <taxon>Bacillati</taxon>
        <taxon>Actinomycetota</taxon>
        <taxon>Actinomycetes</taxon>
        <taxon>Catenulisporales</taxon>
        <taxon>Actinospicaceae</taxon>
        <taxon>Actinospica</taxon>
    </lineage>
</organism>
<dbReference type="GO" id="GO:0052689">
    <property type="term" value="F:carboxylic ester hydrolase activity"/>
    <property type="evidence" value="ECO:0007669"/>
    <property type="project" value="TreeGrafter"/>
</dbReference>
<feature type="active site" description="Nucleophile" evidence="1">
    <location>
        <position position="190"/>
    </location>
</feature>
<evidence type="ECO:0000259" key="4">
    <source>
        <dbReference type="Pfam" id="PF05448"/>
    </source>
</evidence>
<gene>
    <name evidence="5" type="ORF">KDL01_34110</name>
</gene>
<dbReference type="Proteomes" id="UP000675781">
    <property type="component" value="Unassembled WGS sequence"/>
</dbReference>
<feature type="active site" description="Charge relay system" evidence="1">
    <location>
        <position position="321"/>
    </location>
</feature>
<reference evidence="5" key="1">
    <citation type="submission" date="2021-04" db="EMBL/GenBank/DDBJ databases">
        <title>Genome based classification of Actinospica acidithermotolerans sp. nov., an actinobacterium isolated from an Indonesian hot spring.</title>
        <authorList>
            <person name="Kusuma A.B."/>
            <person name="Putra K.E."/>
            <person name="Nafisah S."/>
            <person name="Loh J."/>
            <person name="Nouioui I."/>
            <person name="Goodfellow M."/>
        </authorList>
    </citation>
    <scope>NUCLEOTIDE SEQUENCE</scope>
    <source>
        <strain evidence="5">CSCA 57</strain>
    </source>
</reference>
<keyword evidence="6" id="KW-1185">Reference proteome</keyword>
<dbReference type="Gene3D" id="3.40.50.1820">
    <property type="entry name" value="alpha/beta hydrolase"/>
    <property type="match status" value="1"/>
</dbReference>
<dbReference type="InterPro" id="IPR008391">
    <property type="entry name" value="AXE1_dom"/>
</dbReference>
<dbReference type="PANTHER" id="PTHR40111">
    <property type="entry name" value="CEPHALOSPORIN-C DEACETYLASE"/>
    <property type="match status" value="1"/>
</dbReference>
<name>A0A941EU33_9ACTN</name>
<evidence type="ECO:0000313" key="6">
    <source>
        <dbReference type="Proteomes" id="UP000675781"/>
    </source>
</evidence>